<dbReference type="AlphaFoldDB" id="A0A194W0Y2"/>
<feature type="region of interest" description="Disordered" evidence="1">
    <location>
        <begin position="1"/>
        <end position="66"/>
    </location>
</feature>
<organism evidence="2 3">
    <name type="scientific">Cytospora mali</name>
    <name type="common">Apple Valsa canker fungus</name>
    <name type="synonym">Valsa mali</name>
    <dbReference type="NCBI Taxonomy" id="578113"/>
    <lineage>
        <taxon>Eukaryota</taxon>
        <taxon>Fungi</taxon>
        <taxon>Dikarya</taxon>
        <taxon>Ascomycota</taxon>
        <taxon>Pezizomycotina</taxon>
        <taxon>Sordariomycetes</taxon>
        <taxon>Sordariomycetidae</taxon>
        <taxon>Diaporthales</taxon>
        <taxon>Cytosporaceae</taxon>
        <taxon>Cytospora</taxon>
    </lineage>
</organism>
<feature type="compositionally biased region" description="Acidic residues" evidence="1">
    <location>
        <begin position="46"/>
        <end position="66"/>
    </location>
</feature>
<accession>A0A194W0Y2</accession>
<protein>
    <submittedName>
        <fullName evidence="2">Uncharacterized protein</fullName>
    </submittedName>
</protein>
<evidence type="ECO:0000256" key="1">
    <source>
        <dbReference type="SAM" id="MobiDB-lite"/>
    </source>
</evidence>
<gene>
    <name evidence="2" type="ORF">VM1G_06531</name>
</gene>
<proteinExistence type="predicted"/>
<dbReference type="EMBL" id="CM003103">
    <property type="protein sequence ID" value="KUI70114.1"/>
    <property type="molecule type" value="Genomic_DNA"/>
</dbReference>
<feature type="region of interest" description="Disordered" evidence="1">
    <location>
        <begin position="83"/>
        <end position="106"/>
    </location>
</feature>
<keyword evidence="3" id="KW-1185">Reference proteome</keyword>
<name>A0A194W0Y2_CYTMA</name>
<feature type="compositionally biased region" description="Pro residues" evidence="1">
    <location>
        <begin position="9"/>
        <end position="23"/>
    </location>
</feature>
<reference evidence="2" key="1">
    <citation type="submission" date="2014-12" db="EMBL/GenBank/DDBJ databases">
        <title>Genome Sequence of Valsa Canker Pathogens Uncovers a Specific Adaption of Colonization on Woody Bark.</title>
        <authorList>
            <person name="Yin Z."/>
            <person name="Liu H."/>
            <person name="Gao X."/>
            <person name="Li Z."/>
            <person name="Song N."/>
            <person name="Ke X."/>
            <person name="Dai Q."/>
            <person name="Wu Y."/>
            <person name="Sun Y."/>
            <person name="Xu J.-R."/>
            <person name="Kang Z.K."/>
            <person name="Wang L."/>
            <person name="Huang L."/>
        </authorList>
    </citation>
    <scope>NUCLEOTIDE SEQUENCE [LARGE SCALE GENOMIC DNA]</scope>
    <source>
        <strain evidence="2">03-8</strain>
    </source>
</reference>
<evidence type="ECO:0000313" key="2">
    <source>
        <dbReference type="EMBL" id="KUI70114.1"/>
    </source>
</evidence>
<evidence type="ECO:0000313" key="3">
    <source>
        <dbReference type="Proteomes" id="UP000078559"/>
    </source>
</evidence>
<sequence>MTHAIAMPTPSPIFVPELSPPGPEADDEGEVELLPPTEVAVAGPDADADAQVDAGIDPDSDPESDVDGALVMVLTGVIVPKRDDAKEVTEASAATWTPLQNAENDD</sequence>
<dbReference type="Proteomes" id="UP000078559">
    <property type="component" value="Chromosome 6"/>
</dbReference>
<feature type="compositionally biased region" description="Polar residues" evidence="1">
    <location>
        <begin position="92"/>
        <end position="106"/>
    </location>
</feature>